<dbReference type="PANTHER" id="PTHR12629">
    <property type="entry name" value="DIPHOSPHOINOSITOL POLYPHOSPHATE PHOSPHOHYDROLASE"/>
    <property type="match status" value="1"/>
</dbReference>
<comment type="similarity">
    <text evidence="2">Belongs to the Nudix hydrolase family.</text>
</comment>
<dbReference type="GO" id="GO:0005737">
    <property type="term" value="C:cytoplasm"/>
    <property type="evidence" value="ECO:0007669"/>
    <property type="project" value="TreeGrafter"/>
</dbReference>
<evidence type="ECO:0000313" key="7">
    <source>
        <dbReference type="EMBL" id="KAG6522121.1"/>
    </source>
</evidence>
<evidence type="ECO:0000256" key="3">
    <source>
        <dbReference type="ARBA" id="ARBA00022723"/>
    </source>
</evidence>
<dbReference type="PANTHER" id="PTHR12629:SF42">
    <property type="entry name" value="OS02G0734300 PROTEIN"/>
    <property type="match status" value="1"/>
</dbReference>
<dbReference type="InterPro" id="IPR020084">
    <property type="entry name" value="NUDIX_hydrolase_CS"/>
</dbReference>
<dbReference type="GO" id="GO:0016462">
    <property type="term" value="F:pyrophosphatase activity"/>
    <property type="evidence" value="ECO:0007669"/>
    <property type="project" value="InterPro"/>
</dbReference>
<dbReference type="GO" id="GO:0005634">
    <property type="term" value="C:nucleus"/>
    <property type="evidence" value="ECO:0007669"/>
    <property type="project" value="TreeGrafter"/>
</dbReference>
<keyword evidence="8" id="KW-1185">Reference proteome</keyword>
<organism evidence="7 8">
    <name type="scientific">Zingiber officinale</name>
    <name type="common">Ginger</name>
    <name type="synonym">Amomum zingiber</name>
    <dbReference type="NCBI Taxonomy" id="94328"/>
    <lineage>
        <taxon>Eukaryota</taxon>
        <taxon>Viridiplantae</taxon>
        <taxon>Streptophyta</taxon>
        <taxon>Embryophyta</taxon>
        <taxon>Tracheophyta</taxon>
        <taxon>Spermatophyta</taxon>
        <taxon>Magnoliopsida</taxon>
        <taxon>Liliopsida</taxon>
        <taxon>Zingiberales</taxon>
        <taxon>Zingiberaceae</taxon>
        <taxon>Zingiber</taxon>
    </lineage>
</organism>
<dbReference type="InterPro" id="IPR047198">
    <property type="entry name" value="DDP-like_NUDIX"/>
</dbReference>
<evidence type="ECO:0000259" key="6">
    <source>
        <dbReference type="PROSITE" id="PS51462"/>
    </source>
</evidence>
<sequence>MLRIVLRLDGIMVRSGCAAKELHLPSFVLLDPPASSSPRCCSLSGGIASGGEIRSGSAIPAREMVVSLVSRRGRRLQRCIPYRFKMENPSPGAIHPAIEVLVGGWELDETKAAAASREAFEEAGVTGNFKGHLGRWLSEDQDKIHYMFAMEVAEVLQQWPEMNSRERKWVSIAEARQVCKHSWMREALDKFEELL</sequence>
<evidence type="ECO:0000256" key="5">
    <source>
        <dbReference type="ARBA" id="ARBA00022842"/>
    </source>
</evidence>
<keyword evidence="3" id="KW-0479">Metal-binding</keyword>
<name>A0A8J5LJ58_ZINOF</name>
<comment type="cofactor">
    <cofactor evidence="1">
        <name>Mg(2+)</name>
        <dbReference type="ChEBI" id="CHEBI:18420"/>
    </cofactor>
</comment>
<proteinExistence type="inferred from homology"/>
<keyword evidence="5" id="KW-0460">Magnesium</keyword>
<dbReference type="SUPFAM" id="SSF55811">
    <property type="entry name" value="Nudix"/>
    <property type="match status" value="1"/>
</dbReference>
<dbReference type="InterPro" id="IPR000086">
    <property type="entry name" value="NUDIX_hydrolase_dom"/>
</dbReference>
<evidence type="ECO:0000256" key="2">
    <source>
        <dbReference type="ARBA" id="ARBA00005582"/>
    </source>
</evidence>
<dbReference type="PROSITE" id="PS00893">
    <property type="entry name" value="NUDIX_BOX"/>
    <property type="match status" value="1"/>
</dbReference>
<dbReference type="Gene3D" id="3.90.79.10">
    <property type="entry name" value="Nucleoside Triphosphate Pyrophosphohydrolase"/>
    <property type="match status" value="1"/>
</dbReference>
<reference evidence="7 8" key="1">
    <citation type="submission" date="2020-08" db="EMBL/GenBank/DDBJ databases">
        <title>Plant Genome Project.</title>
        <authorList>
            <person name="Zhang R.-G."/>
        </authorList>
    </citation>
    <scope>NUCLEOTIDE SEQUENCE [LARGE SCALE GENOMIC DNA]</scope>
    <source>
        <tissue evidence="7">Rhizome</tissue>
    </source>
</reference>
<evidence type="ECO:0000256" key="1">
    <source>
        <dbReference type="ARBA" id="ARBA00001946"/>
    </source>
</evidence>
<gene>
    <name evidence="7" type="ORF">ZIOFF_019258</name>
</gene>
<dbReference type="PROSITE" id="PS51462">
    <property type="entry name" value="NUDIX"/>
    <property type="match status" value="1"/>
</dbReference>
<dbReference type="Proteomes" id="UP000734854">
    <property type="component" value="Unassembled WGS sequence"/>
</dbReference>
<keyword evidence="4" id="KW-0378">Hydrolase</keyword>
<dbReference type="Pfam" id="PF00293">
    <property type="entry name" value="NUDIX"/>
    <property type="match status" value="1"/>
</dbReference>
<feature type="domain" description="Nudix hydrolase" evidence="6">
    <location>
        <begin position="51"/>
        <end position="192"/>
    </location>
</feature>
<dbReference type="AlphaFoldDB" id="A0A8J5LJ58"/>
<protein>
    <recommendedName>
        <fullName evidence="6">Nudix hydrolase domain-containing protein</fullName>
    </recommendedName>
</protein>
<dbReference type="InterPro" id="IPR015797">
    <property type="entry name" value="NUDIX_hydrolase-like_dom_sf"/>
</dbReference>
<dbReference type="CDD" id="cd04666">
    <property type="entry name" value="NUDIX_DIPP2_like_Nudt4"/>
    <property type="match status" value="1"/>
</dbReference>
<accession>A0A8J5LJ58</accession>
<evidence type="ECO:0000256" key="4">
    <source>
        <dbReference type="ARBA" id="ARBA00022801"/>
    </source>
</evidence>
<comment type="caution">
    <text evidence="7">The sequence shown here is derived from an EMBL/GenBank/DDBJ whole genome shotgun (WGS) entry which is preliminary data.</text>
</comment>
<dbReference type="EMBL" id="JACMSC010000005">
    <property type="protein sequence ID" value="KAG6522121.1"/>
    <property type="molecule type" value="Genomic_DNA"/>
</dbReference>
<dbReference type="GO" id="GO:0046872">
    <property type="term" value="F:metal ion binding"/>
    <property type="evidence" value="ECO:0007669"/>
    <property type="project" value="UniProtKB-KW"/>
</dbReference>
<evidence type="ECO:0000313" key="8">
    <source>
        <dbReference type="Proteomes" id="UP000734854"/>
    </source>
</evidence>